<evidence type="ECO:0000256" key="3">
    <source>
        <dbReference type="ARBA" id="ARBA00022723"/>
    </source>
</evidence>
<keyword evidence="4" id="KW-0460">Magnesium</keyword>
<comment type="similarity">
    <text evidence="5">Belongs to the FPP/GGPP synthase family.</text>
</comment>
<evidence type="ECO:0000256" key="4">
    <source>
        <dbReference type="ARBA" id="ARBA00022842"/>
    </source>
</evidence>
<dbReference type="GO" id="GO:0046872">
    <property type="term" value="F:metal ion binding"/>
    <property type="evidence" value="ECO:0007669"/>
    <property type="project" value="UniProtKB-KW"/>
</dbReference>
<comment type="cofactor">
    <cofactor evidence="1">
        <name>Mg(2+)</name>
        <dbReference type="ChEBI" id="CHEBI:18420"/>
    </cofactor>
</comment>
<accession>M1K627</accession>
<dbReference type="VEuPathDB" id="MicrosporidiaDB:AEWQ_111810"/>
<dbReference type="InterPro" id="IPR039702">
    <property type="entry name" value="FPS1-like"/>
</dbReference>
<sequence length="292" mass="33457">MIKEIVKSRILQMSSEYSKPEVLFLLDYNLGGGKELRYKAYVHVLKALNGEVSMENLIMGYSVELLQAVLLIVDDIMDNSKIRRGKPCYYLKRGMKTVKDAFFLLGAIRKLLSEKMKKPYSDSVFKTCLGQTHDTIRKTRSEYSLETYVAIAESKTGAYTFYLPAVLGYVAANKAEPACLWDFCNLGALIFQMQDDYLNFLPEKSSKSMNDLEEMKCTWFTSRMSQMDNPAVEKYFLDGAVCSELLTIIRSLFGEYSSTLDKLLKKLLSMVGEDQKEVFRVFISFLDARREI</sequence>
<proteinExistence type="inferred from homology"/>
<dbReference type="VEuPathDB" id="MicrosporidiaDB:AEWD_111810"/>
<dbReference type="Pfam" id="PF00348">
    <property type="entry name" value="polyprenyl_synt"/>
    <property type="match status" value="1"/>
</dbReference>
<keyword evidence="3" id="KW-0479">Metal-binding</keyword>
<dbReference type="Gene3D" id="1.10.600.10">
    <property type="entry name" value="Farnesyl Diphosphate Synthase"/>
    <property type="match status" value="1"/>
</dbReference>
<dbReference type="GO" id="GO:0045337">
    <property type="term" value="P:farnesyl diphosphate biosynthetic process"/>
    <property type="evidence" value="ECO:0007669"/>
    <property type="project" value="TreeGrafter"/>
</dbReference>
<evidence type="ECO:0000256" key="1">
    <source>
        <dbReference type="ARBA" id="ARBA00001946"/>
    </source>
</evidence>
<name>M1K627_ENCCN</name>
<dbReference type="VEuPathDB" id="MicrosporidiaDB:M970_111810"/>
<evidence type="ECO:0000256" key="5">
    <source>
        <dbReference type="RuleBase" id="RU004466"/>
    </source>
</evidence>
<reference evidence="6" key="1">
    <citation type="journal article" date="2013" name="Eukaryot. Cell">
        <title>Extremely Reduced Levels of Heterozygosity in the Vertebrate Pathogen Encephalitozoon cuniculi.</title>
        <authorList>
            <person name="Selman M."/>
            <person name="Sak B."/>
            <person name="Kvac M."/>
            <person name="Farinelli L."/>
            <person name="Weiss L.M."/>
            <person name="Corradi N."/>
        </authorList>
    </citation>
    <scope>NUCLEOTIDE SEQUENCE</scope>
</reference>
<dbReference type="OMA" id="NVHVYRR"/>
<evidence type="ECO:0000313" key="6">
    <source>
        <dbReference type="EMBL" id="AGE94932.1"/>
    </source>
</evidence>
<dbReference type="GO" id="GO:0005737">
    <property type="term" value="C:cytoplasm"/>
    <property type="evidence" value="ECO:0007669"/>
    <property type="project" value="TreeGrafter"/>
</dbReference>
<protein>
    <submittedName>
        <fullName evidence="6">Farnesyl pyrophosphate synthetase</fullName>
    </submittedName>
</protein>
<dbReference type="VEuPathDB" id="MicrosporidiaDB:AEWR_111810"/>
<dbReference type="InterPro" id="IPR033749">
    <property type="entry name" value="Polyprenyl_synt_CS"/>
</dbReference>
<dbReference type="VEuPathDB" id="MicrosporidiaDB:ECU11_1810"/>
<dbReference type="SFLD" id="SFLDS00005">
    <property type="entry name" value="Isoprenoid_Synthase_Type_I"/>
    <property type="match status" value="1"/>
</dbReference>
<dbReference type="SUPFAM" id="SSF48576">
    <property type="entry name" value="Terpenoid synthases"/>
    <property type="match status" value="1"/>
</dbReference>
<organism evidence="6">
    <name type="scientific">Encephalitozoon cuniculi</name>
    <name type="common">Microsporidian parasite</name>
    <dbReference type="NCBI Taxonomy" id="6035"/>
    <lineage>
        <taxon>Eukaryota</taxon>
        <taxon>Fungi</taxon>
        <taxon>Fungi incertae sedis</taxon>
        <taxon>Microsporidia</taxon>
        <taxon>Unikaryonidae</taxon>
        <taxon>Encephalitozoon</taxon>
    </lineage>
</organism>
<dbReference type="InterPro" id="IPR000092">
    <property type="entry name" value="Polyprenyl_synt"/>
</dbReference>
<gene>
    <name evidence="6" type="ORF">ECU11_1810</name>
</gene>
<dbReference type="InterPro" id="IPR008949">
    <property type="entry name" value="Isoprenoid_synthase_dom_sf"/>
</dbReference>
<evidence type="ECO:0000256" key="2">
    <source>
        <dbReference type="ARBA" id="ARBA00022679"/>
    </source>
</evidence>
<dbReference type="GO" id="GO:0004337">
    <property type="term" value="F:(2E,6E)-farnesyl diphosphate synthase activity"/>
    <property type="evidence" value="ECO:0007669"/>
    <property type="project" value="TreeGrafter"/>
</dbReference>
<dbReference type="AlphaFoldDB" id="M1K627"/>
<dbReference type="PANTHER" id="PTHR11525">
    <property type="entry name" value="FARNESYL-PYROPHOSPHATE SYNTHETASE"/>
    <property type="match status" value="1"/>
</dbReference>
<dbReference type="GO" id="GO:0004161">
    <property type="term" value="F:dimethylallyltranstransferase activity"/>
    <property type="evidence" value="ECO:0007669"/>
    <property type="project" value="TreeGrafter"/>
</dbReference>
<dbReference type="EMBL" id="KC513604">
    <property type="protein sequence ID" value="AGE94932.1"/>
    <property type="molecule type" value="Genomic_DNA"/>
</dbReference>
<dbReference type="PANTHER" id="PTHR11525:SF0">
    <property type="entry name" value="FARNESYL PYROPHOSPHATE SYNTHASE"/>
    <property type="match status" value="1"/>
</dbReference>
<dbReference type="PROSITE" id="PS00723">
    <property type="entry name" value="POLYPRENYL_SYNTHASE_1"/>
    <property type="match status" value="1"/>
</dbReference>
<keyword evidence="2 5" id="KW-0808">Transferase</keyword>